<evidence type="ECO:0000259" key="1">
    <source>
        <dbReference type="Pfam" id="PF13590"/>
    </source>
</evidence>
<dbReference type="InterPro" id="IPR025411">
    <property type="entry name" value="DUF4136"/>
</dbReference>
<comment type="caution">
    <text evidence="2">The sequence shown here is derived from an EMBL/GenBank/DDBJ whole genome shotgun (WGS) entry which is preliminary data.</text>
</comment>
<feature type="domain" description="DUF4136" evidence="1">
    <location>
        <begin position="43"/>
        <end position="214"/>
    </location>
</feature>
<dbReference type="Proteomes" id="UP001596270">
    <property type="component" value="Unassembled WGS sequence"/>
</dbReference>
<dbReference type="Pfam" id="PF13590">
    <property type="entry name" value="DUF4136"/>
    <property type="match status" value="1"/>
</dbReference>
<dbReference type="PROSITE" id="PS51257">
    <property type="entry name" value="PROKAR_LIPOPROTEIN"/>
    <property type="match status" value="1"/>
</dbReference>
<dbReference type="EMBL" id="JBHSRS010000083">
    <property type="protein sequence ID" value="MFC6283606.1"/>
    <property type="molecule type" value="Genomic_DNA"/>
</dbReference>
<protein>
    <submittedName>
        <fullName evidence="2">DUF4136 domain-containing protein</fullName>
    </submittedName>
</protein>
<gene>
    <name evidence="2" type="ORF">ACFQND_20460</name>
</gene>
<keyword evidence="3" id="KW-1185">Reference proteome</keyword>
<proteinExistence type="predicted"/>
<dbReference type="RefSeq" id="WP_371436485.1">
    <property type="nucleotide sequence ID" value="NZ_JBHSRS010000083.1"/>
</dbReference>
<sequence length="234" mass="25975">MKQLFRLQGLPGINALKSWGRLGMILLATALLAACASPITAKVTSFNQWPADAAGATFSFIRPADNLNDLEQQAYEGYVQVQLEKIGLKRAAKGQVGRFQVDIVTGSTTRDRKYREAVYQDYYVYRPPYRDAAGNVFPGFWAPDPFGSRYVGDREVTRTLQVSNLRLRLLDSQGSTPGKPHAVFESRAVYEGDNEDLPDLVPYLVRAVFDGFPGQNGRVRTVKFDSKTGAMVSQ</sequence>
<name>A0ABW1U142_9BURK</name>
<organism evidence="2 3">
    <name type="scientific">Polaromonas aquatica</name>
    <dbReference type="NCBI Taxonomy" id="332657"/>
    <lineage>
        <taxon>Bacteria</taxon>
        <taxon>Pseudomonadati</taxon>
        <taxon>Pseudomonadota</taxon>
        <taxon>Betaproteobacteria</taxon>
        <taxon>Burkholderiales</taxon>
        <taxon>Comamonadaceae</taxon>
        <taxon>Polaromonas</taxon>
    </lineage>
</organism>
<evidence type="ECO:0000313" key="2">
    <source>
        <dbReference type="EMBL" id="MFC6283606.1"/>
    </source>
</evidence>
<accession>A0ABW1U142</accession>
<reference evidence="3" key="1">
    <citation type="journal article" date="2019" name="Int. J. Syst. Evol. Microbiol.">
        <title>The Global Catalogue of Microorganisms (GCM) 10K type strain sequencing project: providing services to taxonomists for standard genome sequencing and annotation.</title>
        <authorList>
            <consortium name="The Broad Institute Genomics Platform"/>
            <consortium name="The Broad Institute Genome Sequencing Center for Infectious Disease"/>
            <person name="Wu L."/>
            <person name="Ma J."/>
        </authorList>
    </citation>
    <scope>NUCLEOTIDE SEQUENCE [LARGE SCALE GENOMIC DNA]</scope>
    <source>
        <strain evidence="3">CCUG 39402</strain>
    </source>
</reference>
<evidence type="ECO:0000313" key="3">
    <source>
        <dbReference type="Proteomes" id="UP001596270"/>
    </source>
</evidence>